<accession>A0A1M6ZFM9</accession>
<organism evidence="2 3">
    <name type="scientific">Fibrobacter intestinalis</name>
    <dbReference type="NCBI Taxonomy" id="28122"/>
    <lineage>
        <taxon>Bacteria</taxon>
        <taxon>Pseudomonadati</taxon>
        <taxon>Fibrobacterota</taxon>
        <taxon>Fibrobacteria</taxon>
        <taxon>Fibrobacterales</taxon>
        <taxon>Fibrobacteraceae</taxon>
        <taxon>Fibrobacter</taxon>
    </lineage>
</organism>
<proteinExistence type="predicted"/>
<dbReference type="SUPFAM" id="SSF53098">
    <property type="entry name" value="Ribonuclease H-like"/>
    <property type="match status" value="1"/>
</dbReference>
<dbReference type="GO" id="GO:0004803">
    <property type="term" value="F:transposase activity"/>
    <property type="evidence" value="ECO:0007669"/>
    <property type="project" value="InterPro"/>
</dbReference>
<dbReference type="Gene3D" id="3.90.350.10">
    <property type="entry name" value="Transposase Inhibitor Protein From Tn5, Chain A, domain 1"/>
    <property type="match status" value="1"/>
</dbReference>
<dbReference type="PANTHER" id="PTHR33258">
    <property type="entry name" value="TRANSPOSASE INSL FOR INSERTION SEQUENCE ELEMENT IS186A-RELATED"/>
    <property type="match status" value="1"/>
</dbReference>
<dbReference type="GO" id="GO:0003677">
    <property type="term" value="F:DNA binding"/>
    <property type="evidence" value="ECO:0007669"/>
    <property type="project" value="InterPro"/>
</dbReference>
<sequence>EKGASDARVRRDDIIEFRKRLKNGKELVHKSSLVEYVDPHTRKRWQLLTNNMELKDAEVIEIYKRRWQIESLYKQLKQNFPLHFFYGESANAIETQIWVVMIANLLVKLVKAQVNRVWSFSNLVSLLRHSLGYYYDLVPFLENPERVAASSFVGGRSPPGQLQLNLV</sequence>
<dbReference type="InterPro" id="IPR012337">
    <property type="entry name" value="RNaseH-like_sf"/>
</dbReference>
<evidence type="ECO:0000313" key="3">
    <source>
        <dbReference type="Proteomes" id="UP000184275"/>
    </source>
</evidence>
<reference evidence="3" key="1">
    <citation type="submission" date="2016-11" db="EMBL/GenBank/DDBJ databases">
        <authorList>
            <person name="Varghese N."/>
            <person name="Submissions S."/>
        </authorList>
    </citation>
    <scope>NUCLEOTIDE SEQUENCE [LARGE SCALE GENOMIC DNA]</scope>
    <source>
        <strain evidence="3">UWOS</strain>
    </source>
</reference>
<name>A0A1M6ZFM9_9BACT</name>
<feature type="domain" description="Transposase IS4-like" evidence="1">
    <location>
        <begin position="40"/>
        <end position="103"/>
    </location>
</feature>
<dbReference type="RefSeq" id="WP_143159522.1">
    <property type="nucleotide sequence ID" value="NZ_FRAW01000060.1"/>
</dbReference>
<dbReference type="AlphaFoldDB" id="A0A1M6ZFM9"/>
<keyword evidence="3" id="KW-1185">Reference proteome</keyword>
<dbReference type="Pfam" id="PF01609">
    <property type="entry name" value="DDE_Tnp_1"/>
    <property type="match status" value="1"/>
</dbReference>
<evidence type="ECO:0000259" key="1">
    <source>
        <dbReference type="Pfam" id="PF01609"/>
    </source>
</evidence>
<dbReference type="EMBL" id="FRAW01000060">
    <property type="protein sequence ID" value="SHL29292.1"/>
    <property type="molecule type" value="Genomic_DNA"/>
</dbReference>
<dbReference type="InterPro" id="IPR002559">
    <property type="entry name" value="Transposase_11"/>
</dbReference>
<protein>
    <submittedName>
        <fullName evidence="2">Transposase DDE domain-containing protein</fullName>
    </submittedName>
</protein>
<evidence type="ECO:0000313" key="2">
    <source>
        <dbReference type="EMBL" id="SHL29292.1"/>
    </source>
</evidence>
<dbReference type="GO" id="GO:0006313">
    <property type="term" value="P:DNA transposition"/>
    <property type="evidence" value="ECO:0007669"/>
    <property type="project" value="InterPro"/>
</dbReference>
<feature type="non-terminal residue" evidence="2">
    <location>
        <position position="1"/>
    </location>
</feature>
<dbReference type="Proteomes" id="UP000184275">
    <property type="component" value="Unassembled WGS sequence"/>
</dbReference>
<dbReference type="PANTHER" id="PTHR33258:SF1">
    <property type="entry name" value="TRANSPOSASE INSL FOR INSERTION SEQUENCE ELEMENT IS186A-RELATED"/>
    <property type="match status" value="1"/>
</dbReference>
<gene>
    <name evidence="2" type="ORF">SAMN05720469_1607</name>
</gene>